<proteinExistence type="predicted"/>
<dbReference type="EMBL" id="FSQW01000001">
    <property type="protein sequence ID" value="SIN67953.1"/>
    <property type="molecule type" value="Genomic_DNA"/>
</dbReference>
<name>A0A1N6DB80_9SPHN</name>
<feature type="chain" id="PRO_5013088238" evidence="2">
    <location>
        <begin position="27"/>
        <end position="230"/>
    </location>
</feature>
<evidence type="ECO:0000256" key="2">
    <source>
        <dbReference type="SAM" id="SignalP"/>
    </source>
</evidence>
<keyword evidence="1" id="KW-0812">Transmembrane</keyword>
<dbReference type="AlphaFoldDB" id="A0A1N6DB80"/>
<dbReference type="RefSeq" id="WP_074204646.1">
    <property type="nucleotide sequence ID" value="NZ_FSQW01000001.1"/>
</dbReference>
<feature type="signal peptide" evidence="2">
    <location>
        <begin position="1"/>
        <end position="26"/>
    </location>
</feature>
<keyword evidence="1" id="KW-0472">Membrane</keyword>
<dbReference type="Pfam" id="PF07589">
    <property type="entry name" value="PEP-CTERM"/>
    <property type="match status" value="1"/>
</dbReference>
<dbReference type="InterPro" id="IPR013424">
    <property type="entry name" value="Ice-binding_C"/>
</dbReference>
<dbReference type="NCBIfam" id="TIGR02595">
    <property type="entry name" value="PEP_CTERM"/>
    <property type="match status" value="1"/>
</dbReference>
<evidence type="ECO:0000259" key="3">
    <source>
        <dbReference type="Pfam" id="PF07589"/>
    </source>
</evidence>
<reference evidence="5" key="1">
    <citation type="submission" date="2016-11" db="EMBL/GenBank/DDBJ databases">
        <authorList>
            <person name="Varghese N."/>
            <person name="Submissions S."/>
        </authorList>
    </citation>
    <scope>NUCLEOTIDE SEQUENCE [LARGE SCALE GENOMIC DNA]</scope>
    <source>
        <strain evidence="5">DSM 22363</strain>
    </source>
</reference>
<keyword evidence="5" id="KW-1185">Reference proteome</keyword>
<sequence>MNKMKKMLAVSAAAIAMVAMPAAASAEVLVYHATNYTSGPGKHGLWTNTLNSGSDRFYEFQSDMIFTVDTVAGTGSLTGTAINPSNAVAEINILLGGFLETTNGSPFQYKQEGGGAYDPLTDTPDVDFFTTATGSITIDGNQFNLRSNPFASNYAFQWGQGANAKNNDFGGSSWLLVEDANGRNLAHWDVNFNLAAVPEPTTWAMMIIGFGAVGGAMRRRKKPAMAFAYA</sequence>
<feature type="transmembrane region" description="Helical" evidence="1">
    <location>
        <begin position="200"/>
        <end position="217"/>
    </location>
</feature>
<accession>A0A1N6DB80</accession>
<keyword evidence="2" id="KW-0732">Signal</keyword>
<evidence type="ECO:0000313" key="5">
    <source>
        <dbReference type="Proteomes" id="UP000185192"/>
    </source>
</evidence>
<feature type="domain" description="Ice-binding protein C-terminal" evidence="3">
    <location>
        <begin position="196"/>
        <end position="220"/>
    </location>
</feature>
<protein>
    <submittedName>
        <fullName evidence="4">PEP-CTERM protein-sorting domain-containing protein</fullName>
    </submittedName>
</protein>
<dbReference type="NCBIfam" id="NF035944">
    <property type="entry name" value="PEPxxWA-CTERM"/>
    <property type="match status" value="1"/>
</dbReference>
<dbReference type="Proteomes" id="UP000185192">
    <property type="component" value="Unassembled WGS sequence"/>
</dbReference>
<evidence type="ECO:0000256" key="1">
    <source>
        <dbReference type="SAM" id="Phobius"/>
    </source>
</evidence>
<evidence type="ECO:0000313" key="4">
    <source>
        <dbReference type="EMBL" id="SIN67953.1"/>
    </source>
</evidence>
<organism evidence="4 5">
    <name type="scientific">Parasphingorhabdus marina DSM 22363</name>
    <dbReference type="NCBI Taxonomy" id="1123272"/>
    <lineage>
        <taxon>Bacteria</taxon>
        <taxon>Pseudomonadati</taxon>
        <taxon>Pseudomonadota</taxon>
        <taxon>Alphaproteobacteria</taxon>
        <taxon>Sphingomonadales</taxon>
        <taxon>Sphingomonadaceae</taxon>
        <taxon>Parasphingorhabdus</taxon>
    </lineage>
</organism>
<gene>
    <name evidence="4" type="ORF">SAMN02745824_1772</name>
</gene>
<keyword evidence="1" id="KW-1133">Transmembrane helix</keyword>